<organism evidence="7 8">
    <name type="scientific">Cytobacillus mangrovibacter</name>
    <dbReference type="NCBI Taxonomy" id="3299024"/>
    <lineage>
        <taxon>Bacteria</taxon>
        <taxon>Bacillati</taxon>
        <taxon>Bacillota</taxon>
        <taxon>Bacilli</taxon>
        <taxon>Bacillales</taxon>
        <taxon>Bacillaceae</taxon>
        <taxon>Cytobacillus</taxon>
    </lineage>
</organism>
<feature type="domain" description="Dynamin N-terminal" evidence="6">
    <location>
        <begin position="171"/>
        <end position="326"/>
    </location>
</feature>
<keyword evidence="4" id="KW-0342">GTP-binding</keyword>
<evidence type="ECO:0000256" key="5">
    <source>
        <dbReference type="ARBA" id="ARBA00023136"/>
    </source>
</evidence>
<evidence type="ECO:0000256" key="2">
    <source>
        <dbReference type="ARBA" id="ARBA00022741"/>
    </source>
</evidence>
<dbReference type="Pfam" id="PF00350">
    <property type="entry name" value="Dynamin_N"/>
    <property type="match status" value="1"/>
</dbReference>
<dbReference type="PANTHER" id="PTHR10465:SF0">
    <property type="entry name" value="SARCALUMENIN"/>
    <property type="match status" value="1"/>
</dbReference>
<dbReference type="InterPro" id="IPR027094">
    <property type="entry name" value="Mitofusin_fam"/>
</dbReference>
<protein>
    <submittedName>
        <fullName evidence="7">Dynamin family protein</fullName>
    </submittedName>
</protein>
<accession>A0ABW6K0K2</accession>
<keyword evidence="3" id="KW-0378">Hydrolase</keyword>
<evidence type="ECO:0000256" key="1">
    <source>
        <dbReference type="ARBA" id="ARBA00004370"/>
    </source>
</evidence>
<dbReference type="InterPro" id="IPR045063">
    <property type="entry name" value="Dynamin_N"/>
</dbReference>
<dbReference type="EMBL" id="JBIACJ010000008">
    <property type="protein sequence ID" value="MFE8697677.1"/>
    <property type="molecule type" value="Genomic_DNA"/>
</dbReference>
<sequence length="437" mass="50281">MNSKSRNFSAAMSLAGHPLMASRRKLKARYYQSLEYFVKQIATDTEYTNVRLGQYRDFLVGNENLHKLSDEGYKEVIRSIVNNPIKPWRRKYRYWLLCDIALILLDRDAIDRSLRFMQSFLSRRQAALMESMHRAIWIDDEVTSAFAFTEPLLAQFRENRRFFAHTEKRFVVTANMSAGKSTLINAIIGKPLTRTSQEVCTGNLCYLYNKPFEDKTIHFSGPPLNLDASREDLIRLDQAEVSSIASHFRTMASSDGRVCVIDTPGVNSAINRQHGKITKKALVEGQYDLLMYIFNANKLGTDEEMRYLKWVAENMPREKVVFVLNKIDDFKRTEDSIEASMNGVKNDLRELGFENPIVYPLSAYFGYLIKLKMHGEPLSEDETDAYDAYVRKFSRPEYDLSKYYDGVNSVDSDSEPLLMSKRCGIYGLETLLFGGSL</sequence>
<comment type="subcellular location">
    <subcellularLocation>
        <location evidence="1">Membrane</location>
    </subcellularLocation>
</comment>
<reference evidence="7 8" key="1">
    <citation type="submission" date="2024-08" db="EMBL/GenBank/DDBJ databases">
        <title>Two novel Cytobacillus novel species.</title>
        <authorList>
            <person name="Liu G."/>
        </authorList>
    </citation>
    <scope>NUCLEOTIDE SEQUENCE [LARGE SCALE GENOMIC DNA]</scope>
    <source>
        <strain evidence="7 8">FJAT-53684</strain>
    </source>
</reference>
<dbReference type="Proteomes" id="UP001601058">
    <property type="component" value="Unassembled WGS sequence"/>
</dbReference>
<evidence type="ECO:0000313" key="8">
    <source>
        <dbReference type="Proteomes" id="UP001601058"/>
    </source>
</evidence>
<dbReference type="RefSeq" id="WP_389221319.1">
    <property type="nucleotide sequence ID" value="NZ_JBIACJ010000008.1"/>
</dbReference>
<dbReference type="InterPro" id="IPR027417">
    <property type="entry name" value="P-loop_NTPase"/>
</dbReference>
<dbReference type="SUPFAM" id="SSF52540">
    <property type="entry name" value="P-loop containing nucleoside triphosphate hydrolases"/>
    <property type="match status" value="1"/>
</dbReference>
<evidence type="ECO:0000256" key="4">
    <source>
        <dbReference type="ARBA" id="ARBA00023134"/>
    </source>
</evidence>
<keyword evidence="2" id="KW-0547">Nucleotide-binding</keyword>
<keyword evidence="5" id="KW-0472">Membrane</keyword>
<gene>
    <name evidence="7" type="ORF">ACFYKT_15165</name>
</gene>
<dbReference type="Gene3D" id="3.40.50.300">
    <property type="entry name" value="P-loop containing nucleotide triphosphate hydrolases"/>
    <property type="match status" value="1"/>
</dbReference>
<evidence type="ECO:0000259" key="6">
    <source>
        <dbReference type="Pfam" id="PF00350"/>
    </source>
</evidence>
<evidence type="ECO:0000256" key="3">
    <source>
        <dbReference type="ARBA" id="ARBA00022801"/>
    </source>
</evidence>
<keyword evidence="8" id="KW-1185">Reference proteome</keyword>
<dbReference type="PANTHER" id="PTHR10465">
    <property type="entry name" value="TRANSMEMBRANE GTPASE FZO1"/>
    <property type="match status" value="1"/>
</dbReference>
<proteinExistence type="predicted"/>
<evidence type="ECO:0000313" key="7">
    <source>
        <dbReference type="EMBL" id="MFE8697677.1"/>
    </source>
</evidence>
<comment type="caution">
    <text evidence="7">The sequence shown here is derived from an EMBL/GenBank/DDBJ whole genome shotgun (WGS) entry which is preliminary data.</text>
</comment>
<name>A0ABW6K0K2_9BACI</name>